<evidence type="ECO:0000256" key="5">
    <source>
        <dbReference type="ARBA" id="ARBA00022741"/>
    </source>
</evidence>
<keyword evidence="3" id="KW-0813">Transport</keyword>
<dbReference type="SUPFAM" id="SSF52540">
    <property type="entry name" value="P-loop containing nucleoside triphosphate hydrolases"/>
    <property type="match status" value="2"/>
</dbReference>
<name>A0A3L7AV09_9MICO</name>
<dbReference type="InterPro" id="IPR003593">
    <property type="entry name" value="AAA+_ATPase"/>
</dbReference>
<keyword evidence="4" id="KW-1003">Cell membrane</keyword>
<dbReference type="GO" id="GO:0005886">
    <property type="term" value="C:plasma membrane"/>
    <property type="evidence" value="ECO:0007669"/>
    <property type="project" value="UniProtKB-SubCell"/>
</dbReference>
<comment type="caution">
    <text evidence="9">The sequence shown here is derived from an EMBL/GenBank/DDBJ whole genome shotgun (WGS) entry which is preliminary data.</text>
</comment>
<keyword evidence="6 9" id="KW-0067">ATP-binding</keyword>
<evidence type="ECO:0000313" key="9">
    <source>
        <dbReference type="EMBL" id="RLP83371.1"/>
    </source>
</evidence>
<dbReference type="GO" id="GO:0016887">
    <property type="term" value="F:ATP hydrolysis activity"/>
    <property type="evidence" value="ECO:0007669"/>
    <property type="project" value="InterPro"/>
</dbReference>
<feature type="domain" description="ABC transporter" evidence="8">
    <location>
        <begin position="2"/>
        <end position="247"/>
    </location>
</feature>
<organism evidence="9 10">
    <name type="scientific">Mycetocola lacteus</name>
    <dbReference type="NCBI Taxonomy" id="76637"/>
    <lineage>
        <taxon>Bacteria</taxon>
        <taxon>Bacillati</taxon>
        <taxon>Actinomycetota</taxon>
        <taxon>Actinomycetes</taxon>
        <taxon>Micrococcales</taxon>
        <taxon>Microbacteriaceae</taxon>
        <taxon>Mycetocola</taxon>
    </lineage>
</organism>
<sequence length="547" mass="58480">MVSVRDLTIDFGPHTAVSGLSFDLTPGRCVALVGESGSGKSVSARALLGLVGPGSRIEATELRLGTHDLRTLTPAQWRGVRGREVGLVLQDALVSLDPLNTIGAEVAESLRLHTGLAKKPAAEIVHGLLRRVGIRDPEERAGQYPHQLSGGLRQRALIASAVAAGPRVLIADEPTTALDVTVQAQVLELLAELKREGTALLLVSHDLAVVSELADEIIVLRAGAVIERGTPAQILHNPQADYTRQLLDAVPSAHTRGERLSPLPPAVFTRPRVAEREGVQRVGEARPAPILEARNLVKSYPAARGRRTTVLHDVSFALERGKTLGIVGESGSGKSTAAAIALGLTPADSGEVLLDGEAWSRLREKDRRGRRHRIQTISQDPLGSFDPRSNVRTLLGEALSTVGVPRGERDDAATALLEQVGLSAIHLGRHPLELSGGQRQRIAIAQALATNPEIIVCDEPVSALDVSIQAQVLDLLRDLQDQLHVSLLFISHDLGVVRHIAHDVAVMQHGRIVEFGETGEVFDHPQHPYTRDLIAAIPTIGTPNPAI</sequence>
<evidence type="ECO:0000256" key="7">
    <source>
        <dbReference type="ARBA" id="ARBA00023136"/>
    </source>
</evidence>
<dbReference type="PANTHER" id="PTHR43297:SF2">
    <property type="entry name" value="DIPEPTIDE TRANSPORT ATP-BINDING PROTEIN DPPD"/>
    <property type="match status" value="1"/>
</dbReference>
<evidence type="ECO:0000256" key="4">
    <source>
        <dbReference type="ARBA" id="ARBA00022475"/>
    </source>
</evidence>
<evidence type="ECO:0000256" key="1">
    <source>
        <dbReference type="ARBA" id="ARBA00004202"/>
    </source>
</evidence>
<evidence type="ECO:0000256" key="6">
    <source>
        <dbReference type="ARBA" id="ARBA00022840"/>
    </source>
</evidence>
<keyword evidence="10" id="KW-1185">Reference proteome</keyword>
<dbReference type="InterPro" id="IPR003439">
    <property type="entry name" value="ABC_transporter-like_ATP-bd"/>
</dbReference>
<dbReference type="OrthoDB" id="4008250at2"/>
<dbReference type="InterPro" id="IPR050388">
    <property type="entry name" value="ABC_Ni/Peptide_Import"/>
</dbReference>
<accession>A0A3L7AV09</accession>
<feature type="domain" description="ABC transporter" evidence="8">
    <location>
        <begin position="291"/>
        <end position="534"/>
    </location>
</feature>
<evidence type="ECO:0000259" key="8">
    <source>
        <dbReference type="PROSITE" id="PS50893"/>
    </source>
</evidence>
<reference evidence="9 10" key="1">
    <citation type="submission" date="2018-10" db="EMBL/GenBank/DDBJ databases">
        <authorList>
            <person name="Li J."/>
        </authorList>
    </citation>
    <scope>NUCLEOTIDE SEQUENCE [LARGE SCALE GENOMIC DNA]</scope>
    <source>
        <strain evidence="9 10">JCM 11654</strain>
    </source>
</reference>
<dbReference type="InterPro" id="IPR017871">
    <property type="entry name" value="ABC_transporter-like_CS"/>
</dbReference>
<dbReference type="InterPro" id="IPR027417">
    <property type="entry name" value="P-loop_NTPase"/>
</dbReference>
<dbReference type="PANTHER" id="PTHR43297">
    <property type="entry name" value="OLIGOPEPTIDE TRANSPORT ATP-BINDING PROTEIN APPD"/>
    <property type="match status" value="1"/>
</dbReference>
<dbReference type="SMART" id="SM00382">
    <property type="entry name" value="AAA"/>
    <property type="match status" value="2"/>
</dbReference>
<keyword evidence="5" id="KW-0547">Nucleotide-binding</keyword>
<dbReference type="AlphaFoldDB" id="A0A3L7AV09"/>
<dbReference type="Proteomes" id="UP000269438">
    <property type="component" value="Unassembled WGS sequence"/>
</dbReference>
<comment type="similarity">
    <text evidence="2">Belongs to the ABC transporter superfamily.</text>
</comment>
<dbReference type="CDD" id="cd03257">
    <property type="entry name" value="ABC_NikE_OppD_transporters"/>
    <property type="match status" value="2"/>
</dbReference>
<proteinExistence type="inferred from homology"/>
<protein>
    <submittedName>
        <fullName evidence="9">ABC transporter ATP-binding protein</fullName>
    </submittedName>
</protein>
<dbReference type="Gene3D" id="3.40.50.300">
    <property type="entry name" value="P-loop containing nucleotide triphosphate hydrolases"/>
    <property type="match status" value="2"/>
</dbReference>
<dbReference type="NCBIfam" id="NF008453">
    <property type="entry name" value="PRK11308.1"/>
    <property type="match status" value="2"/>
</dbReference>
<dbReference type="GO" id="GO:0005524">
    <property type="term" value="F:ATP binding"/>
    <property type="evidence" value="ECO:0007669"/>
    <property type="project" value="UniProtKB-KW"/>
</dbReference>
<dbReference type="GO" id="GO:0015833">
    <property type="term" value="P:peptide transport"/>
    <property type="evidence" value="ECO:0007669"/>
    <property type="project" value="InterPro"/>
</dbReference>
<keyword evidence="7" id="KW-0472">Membrane</keyword>
<dbReference type="Pfam" id="PF08352">
    <property type="entry name" value="oligo_HPY"/>
    <property type="match status" value="2"/>
</dbReference>
<dbReference type="InterPro" id="IPR013563">
    <property type="entry name" value="Oligopep_ABC_C"/>
</dbReference>
<evidence type="ECO:0000313" key="10">
    <source>
        <dbReference type="Proteomes" id="UP000269438"/>
    </source>
</evidence>
<dbReference type="PROSITE" id="PS00211">
    <property type="entry name" value="ABC_TRANSPORTER_1"/>
    <property type="match status" value="1"/>
</dbReference>
<evidence type="ECO:0000256" key="2">
    <source>
        <dbReference type="ARBA" id="ARBA00005417"/>
    </source>
</evidence>
<dbReference type="PROSITE" id="PS50893">
    <property type="entry name" value="ABC_TRANSPORTER_2"/>
    <property type="match status" value="2"/>
</dbReference>
<dbReference type="EMBL" id="RCUY01000005">
    <property type="protein sequence ID" value="RLP83371.1"/>
    <property type="molecule type" value="Genomic_DNA"/>
</dbReference>
<gene>
    <name evidence="9" type="ORF">D9V34_07575</name>
</gene>
<evidence type="ECO:0000256" key="3">
    <source>
        <dbReference type="ARBA" id="ARBA00022448"/>
    </source>
</evidence>
<dbReference type="Pfam" id="PF00005">
    <property type="entry name" value="ABC_tran"/>
    <property type="match status" value="2"/>
</dbReference>
<comment type="subcellular location">
    <subcellularLocation>
        <location evidence="1">Cell membrane</location>
        <topology evidence="1">Peripheral membrane protein</topology>
    </subcellularLocation>
</comment>